<dbReference type="Proteomes" id="UP000600026">
    <property type="component" value="Unassembled WGS sequence"/>
</dbReference>
<keyword evidence="3" id="KW-1185">Reference proteome</keyword>
<evidence type="ECO:0000313" key="2">
    <source>
        <dbReference type="EMBL" id="GHI89888.1"/>
    </source>
</evidence>
<evidence type="ECO:0000256" key="1">
    <source>
        <dbReference type="SAM" id="Phobius"/>
    </source>
</evidence>
<feature type="transmembrane region" description="Helical" evidence="1">
    <location>
        <begin position="156"/>
        <end position="174"/>
    </location>
</feature>
<dbReference type="PROSITE" id="PS51318">
    <property type="entry name" value="TAT"/>
    <property type="match status" value="1"/>
</dbReference>
<keyword evidence="1" id="KW-1133">Transmembrane helix</keyword>
<proteinExistence type="predicted"/>
<organism evidence="2 3">
    <name type="scientific">Streptomyces xanthophaeus</name>
    <dbReference type="NCBI Taxonomy" id="67385"/>
    <lineage>
        <taxon>Bacteria</taxon>
        <taxon>Bacillati</taxon>
        <taxon>Actinomycetota</taxon>
        <taxon>Actinomycetes</taxon>
        <taxon>Kitasatosporales</taxon>
        <taxon>Streptomycetaceae</taxon>
        <taxon>Streptomyces</taxon>
    </lineage>
</organism>
<dbReference type="EMBL" id="BNEE01000006">
    <property type="protein sequence ID" value="GHI89888.1"/>
    <property type="molecule type" value="Genomic_DNA"/>
</dbReference>
<keyword evidence="1" id="KW-0472">Membrane</keyword>
<dbReference type="AlphaFoldDB" id="A0A919HB64"/>
<dbReference type="InterPro" id="IPR006311">
    <property type="entry name" value="TAT_signal"/>
</dbReference>
<name>A0A919HB64_9ACTN</name>
<comment type="caution">
    <text evidence="2">The sequence shown here is derived from an EMBL/GenBank/DDBJ whole genome shotgun (WGS) entry which is preliminary data.</text>
</comment>
<sequence length="182" mass="17614">MPAKTHAQPHTPTHVTADVTAHAVSRRLLRAAAAALVVAAATPATVAHAAPSASVSPSTVAPGGRVGLNVAGCGTKTGRATSSAFGDVQLTPGNLEATNLFGSATVYNNASPGTHRVIFECGGAGGQRVTVSLQVTPGAARGGTGGSVGSMSPGQIAVGGALAAGALGAGVWLLRRRAHTAA</sequence>
<protein>
    <submittedName>
        <fullName evidence="2">Uncharacterized protein</fullName>
    </submittedName>
</protein>
<evidence type="ECO:0000313" key="3">
    <source>
        <dbReference type="Proteomes" id="UP000600026"/>
    </source>
</evidence>
<reference evidence="2" key="1">
    <citation type="submission" date="2020-09" db="EMBL/GenBank/DDBJ databases">
        <title>Whole genome shotgun sequence of Streptomyces xanthophaeus NBRC 12829.</title>
        <authorList>
            <person name="Komaki H."/>
            <person name="Tamura T."/>
        </authorList>
    </citation>
    <scope>NUCLEOTIDE SEQUENCE</scope>
    <source>
        <strain evidence="2">NBRC 12829</strain>
    </source>
</reference>
<accession>A0A919HB64</accession>
<gene>
    <name evidence="2" type="ORF">Sxan_72520</name>
</gene>
<dbReference type="RefSeq" id="WP_237403463.1">
    <property type="nucleotide sequence ID" value="NZ_BNEE01000006.1"/>
</dbReference>
<keyword evidence="1" id="KW-0812">Transmembrane</keyword>